<dbReference type="SUPFAM" id="SSF158682">
    <property type="entry name" value="TerB-like"/>
    <property type="match status" value="1"/>
</dbReference>
<accession>A0A846MMB9</accession>
<proteinExistence type="predicted"/>
<name>A0A846MMB9_9BACT</name>
<evidence type="ECO:0000313" key="1">
    <source>
        <dbReference type="EMBL" id="NIK72595.1"/>
    </source>
</evidence>
<gene>
    <name evidence="1" type="ORF">FHS56_000081</name>
</gene>
<evidence type="ECO:0000313" key="2">
    <source>
        <dbReference type="Proteomes" id="UP000537126"/>
    </source>
</evidence>
<comment type="caution">
    <text evidence="1">The sequence shown here is derived from an EMBL/GenBank/DDBJ whole genome shotgun (WGS) entry which is preliminary data.</text>
</comment>
<dbReference type="EMBL" id="JAASRN010000001">
    <property type="protein sequence ID" value="NIK72595.1"/>
    <property type="molecule type" value="Genomic_DNA"/>
</dbReference>
<reference evidence="1 2" key="1">
    <citation type="submission" date="2020-03" db="EMBL/GenBank/DDBJ databases">
        <title>Genomic Encyclopedia of Type Strains, Phase IV (KMG-IV): sequencing the most valuable type-strain genomes for metagenomic binning, comparative biology and taxonomic classification.</title>
        <authorList>
            <person name="Goeker M."/>
        </authorList>
    </citation>
    <scope>NUCLEOTIDE SEQUENCE [LARGE SCALE GENOMIC DNA]</scope>
    <source>
        <strain evidence="1 2">DSM 5718</strain>
    </source>
</reference>
<evidence type="ECO:0008006" key="3">
    <source>
        <dbReference type="Google" id="ProtNLM"/>
    </source>
</evidence>
<dbReference type="Gene3D" id="1.10.3680.10">
    <property type="entry name" value="TerB-like"/>
    <property type="match status" value="1"/>
</dbReference>
<dbReference type="InterPro" id="IPR029024">
    <property type="entry name" value="TerB-like"/>
</dbReference>
<dbReference type="Proteomes" id="UP000537126">
    <property type="component" value="Unassembled WGS sequence"/>
</dbReference>
<dbReference type="AlphaFoldDB" id="A0A846MMB9"/>
<dbReference type="RefSeq" id="WP_166917916.1">
    <property type="nucleotide sequence ID" value="NZ_JAASRN010000001.1"/>
</dbReference>
<keyword evidence="2" id="KW-1185">Reference proteome</keyword>
<protein>
    <recommendedName>
        <fullName evidence="3">TerB family tellurite resistance protein</fullName>
    </recommendedName>
</protein>
<sequence>MNFFERLKGNHRQKLLSMVRMALVDGELASAEYEYLLAWAYKENIDEVLLHRMLENQEESESTFGYLSIKKRFHHLHEVALLILADHVVHPKEIEYCARLAEHFRLTDAPLLLVRHLLDCVRAGLPPEEVYRLLKGEKLLR</sequence>
<organism evidence="1 2">
    <name type="scientific">Thermonema lapsum</name>
    <dbReference type="NCBI Taxonomy" id="28195"/>
    <lineage>
        <taxon>Bacteria</taxon>
        <taxon>Pseudomonadati</taxon>
        <taxon>Bacteroidota</taxon>
        <taxon>Cytophagia</taxon>
        <taxon>Cytophagales</taxon>
        <taxon>Thermonemataceae</taxon>
        <taxon>Thermonema</taxon>
    </lineage>
</organism>